<evidence type="ECO:0000256" key="5">
    <source>
        <dbReference type="ARBA" id="ARBA00023136"/>
    </source>
</evidence>
<evidence type="ECO:0000313" key="6">
    <source>
        <dbReference type="EnsemblMetazoa" id="PPA41280.1"/>
    </source>
</evidence>
<evidence type="ECO:0000256" key="4">
    <source>
        <dbReference type="ARBA" id="ARBA00022989"/>
    </source>
</evidence>
<name>A0A2A6CKJ5_PRIPA</name>
<sequence>MVLAVILHIPLLVFGAISNVILMIAVLCGTPPALKTYSILIFYSALNDLIDVVAFAMTSFERNRVLAEAIPNHRTIHFMVICVTAPNIAHLIASTNVKNASPSYIRESANIIYPGTNWTGAAFYGLSSGLESTIVYSCYFLITPTLLVALMLTRRRVLANLEKVYKIGKISSRLVELNRIFVKILTIHSLLPLAYVVAIAGFIPLTMQIHVEVANAVIYMGAMFSSCCSGAVTVWYLKPYKAYMRDSFIRFGAIRTLTVNTTVTRGDKLTN</sequence>
<accession>A0A8R1Z111</accession>
<comment type="similarity">
    <text evidence="2">Belongs to the nematode receptor-like protein srd family.</text>
</comment>
<evidence type="ECO:0000256" key="1">
    <source>
        <dbReference type="ARBA" id="ARBA00004141"/>
    </source>
</evidence>
<evidence type="ECO:0000256" key="2">
    <source>
        <dbReference type="ARBA" id="ARBA00009166"/>
    </source>
</evidence>
<dbReference type="Proteomes" id="UP000005239">
    <property type="component" value="Unassembled WGS sequence"/>
</dbReference>
<gene>
    <name evidence="6" type="primary">WBGene00279649</name>
</gene>
<evidence type="ECO:0000256" key="3">
    <source>
        <dbReference type="ARBA" id="ARBA00022692"/>
    </source>
</evidence>
<dbReference type="PANTHER" id="PTHR22945:SF40">
    <property type="entry name" value="SERPENTINE RECEPTOR, CLASS D (DELTA)-RELATED"/>
    <property type="match status" value="1"/>
</dbReference>
<dbReference type="AlphaFoldDB" id="A0A2A6CKJ5"/>
<keyword evidence="5" id="KW-0472">Membrane</keyword>
<protein>
    <submittedName>
        <fullName evidence="6">G protein-coupled receptor</fullName>
    </submittedName>
</protein>
<dbReference type="InterPro" id="IPR050920">
    <property type="entry name" value="Nematode_rcpt-like_delta"/>
</dbReference>
<dbReference type="InterPro" id="IPR019421">
    <property type="entry name" value="7TM_GPCR_serpentine_rcpt_Srd"/>
</dbReference>
<accession>A0A2A6CKJ5</accession>
<comment type="subcellular location">
    <subcellularLocation>
        <location evidence="1">Membrane</location>
        <topology evidence="1">Multi-pass membrane protein</topology>
    </subcellularLocation>
</comment>
<keyword evidence="3" id="KW-0812">Transmembrane</keyword>
<reference evidence="6" key="2">
    <citation type="submission" date="2022-06" db="UniProtKB">
        <authorList>
            <consortium name="EnsemblMetazoa"/>
        </authorList>
    </citation>
    <scope>IDENTIFICATION</scope>
    <source>
        <strain evidence="6">PS312</strain>
    </source>
</reference>
<keyword evidence="4" id="KW-1133">Transmembrane helix</keyword>
<keyword evidence="7" id="KW-1185">Reference proteome</keyword>
<dbReference type="Pfam" id="PF10317">
    <property type="entry name" value="7TM_GPCR_Srd"/>
    <property type="match status" value="1"/>
</dbReference>
<organism evidence="6 7">
    <name type="scientific">Pristionchus pacificus</name>
    <name type="common">Parasitic nematode worm</name>
    <dbReference type="NCBI Taxonomy" id="54126"/>
    <lineage>
        <taxon>Eukaryota</taxon>
        <taxon>Metazoa</taxon>
        <taxon>Ecdysozoa</taxon>
        <taxon>Nematoda</taxon>
        <taxon>Chromadorea</taxon>
        <taxon>Rhabditida</taxon>
        <taxon>Rhabditina</taxon>
        <taxon>Diplogasteromorpha</taxon>
        <taxon>Diplogasteroidea</taxon>
        <taxon>Neodiplogasteridae</taxon>
        <taxon>Pristionchus</taxon>
    </lineage>
</organism>
<dbReference type="EnsemblMetazoa" id="PPA41280.1">
    <property type="protein sequence ID" value="PPA41280.1"/>
    <property type="gene ID" value="WBGene00279649"/>
</dbReference>
<proteinExistence type="inferred from homology"/>
<dbReference type="GO" id="GO:0016020">
    <property type="term" value="C:membrane"/>
    <property type="evidence" value="ECO:0007669"/>
    <property type="project" value="UniProtKB-SubCell"/>
</dbReference>
<evidence type="ECO:0000313" key="7">
    <source>
        <dbReference type="Proteomes" id="UP000005239"/>
    </source>
</evidence>
<reference evidence="7" key="1">
    <citation type="journal article" date="2008" name="Nat. Genet.">
        <title>The Pristionchus pacificus genome provides a unique perspective on nematode lifestyle and parasitism.</title>
        <authorList>
            <person name="Dieterich C."/>
            <person name="Clifton S.W."/>
            <person name="Schuster L.N."/>
            <person name="Chinwalla A."/>
            <person name="Delehaunty K."/>
            <person name="Dinkelacker I."/>
            <person name="Fulton L."/>
            <person name="Fulton R."/>
            <person name="Godfrey J."/>
            <person name="Minx P."/>
            <person name="Mitreva M."/>
            <person name="Roeseler W."/>
            <person name="Tian H."/>
            <person name="Witte H."/>
            <person name="Yang S.P."/>
            <person name="Wilson R.K."/>
            <person name="Sommer R.J."/>
        </authorList>
    </citation>
    <scope>NUCLEOTIDE SEQUENCE [LARGE SCALE GENOMIC DNA]</scope>
    <source>
        <strain evidence="7">PS312</strain>
    </source>
</reference>
<dbReference type="PANTHER" id="PTHR22945">
    <property type="entry name" value="SERPENTINE RECEPTOR, CLASS D DELTA"/>
    <property type="match status" value="1"/>
</dbReference>